<dbReference type="InterPro" id="IPR029033">
    <property type="entry name" value="His_PPase_superfam"/>
</dbReference>
<keyword evidence="3" id="KW-1185">Reference proteome</keyword>
<evidence type="ECO:0000313" key="2">
    <source>
        <dbReference type="EMBL" id="VWC73785.1"/>
    </source>
</evidence>
<keyword evidence="1" id="KW-0378">Hydrolase</keyword>
<gene>
    <name evidence="2" type="ORF">BLA17378_03450</name>
</gene>
<dbReference type="PANTHER" id="PTHR20935:SF0">
    <property type="entry name" value="SERINE_THREONINE-PROTEIN PHOSPHATASE PGAM5, MITOCHONDRIAL"/>
    <property type="match status" value="1"/>
</dbReference>
<name>A0ABY6XSG6_9BURK</name>
<dbReference type="CDD" id="cd07067">
    <property type="entry name" value="HP_PGM_like"/>
    <property type="match status" value="1"/>
</dbReference>
<dbReference type="Gene3D" id="3.40.50.1240">
    <property type="entry name" value="Phosphoglycerate mutase-like"/>
    <property type="match status" value="1"/>
</dbReference>
<dbReference type="Proteomes" id="UP000494120">
    <property type="component" value="Unassembled WGS sequence"/>
</dbReference>
<dbReference type="Pfam" id="PF00300">
    <property type="entry name" value="His_Phos_1"/>
    <property type="match status" value="1"/>
</dbReference>
<evidence type="ECO:0000313" key="3">
    <source>
        <dbReference type="Proteomes" id="UP000494120"/>
    </source>
</evidence>
<dbReference type="InterPro" id="IPR013078">
    <property type="entry name" value="His_Pase_superF_clade-1"/>
</dbReference>
<evidence type="ECO:0000256" key="1">
    <source>
        <dbReference type="ARBA" id="ARBA00022801"/>
    </source>
</evidence>
<dbReference type="SUPFAM" id="SSF53254">
    <property type="entry name" value="Phosphoglycerate mutase-like"/>
    <property type="match status" value="1"/>
</dbReference>
<dbReference type="SMART" id="SM00855">
    <property type="entry name" value="PGAM"/>
    <property type="match status" value="1"/>
</dbReference>
<dbReference type="RefSeq" id="WP_174957779.1">
    <property type="nucleotide sequence ID" value="NZ_CABVQG010000011.1"/>
</dbReference>
<comment type="caution">
    <text evidence="2">The sequence shown here is derived from an EMBL/GenBank/DDBJ whole genome shotgun (WGS) entry which is preliminary data.</text>
</comment>
<accession>A0ABY6XSG6</accession>
<dbReference type="InterPro" id="IPR051021">
    <property type="entry name" value="Mito_Ser/Thr_phosphatase"/>
</dbReference>
<reference evidence="2 3" key="1">
    <citation type="submission" date="2019-09" db="EMBL/GenBank/DDBJ databases">
        <authorList>
            <person name="Depoorter E."/>
        </authorList>
    </citation>
    <scope>NUCLEOTIDE SEQUENCE [LARGE SCALE GENOMIC DNA]</scope>
    <source>
        <strain evidence="2 3">R-17378</strain>
    </source>
</reference>
<protein>
    <submittedName>
        <fullName evidence="2">Phosphoglycerate mutase</fullName>
    </submittedName>
</protein>
<dbReference type="PANTHER" id="PTHR20935">
    <property type="entry name" value="PHOSPHOGLYCERATE MUTASE-RELATED"/>
    <property type="match status" value="1"/>
</dbReference>
<sequence length="231" mass="25733">MSAIYLIRHGQAGFGEVVYDQLSKRGIEQSQTLGESFSRAGVQVEIAVCGSLKRHHQTAEFMLGAMRGVMQQWVDPDWNEYDHQDVITAYRPDYSDPAQLRKDVLSMPDPHRAFQNMFKQAVARWMSGVHDGDYRETWAAFRSRCARALTALHERVAGTGESALVFTSGGPIAAVVKHLLDLSDVRCAELSWTLVNCGITKLVSGTRGVQLAMLNGHTHFDGDYTGLLTYR</sequence>
<organism evidence="2 3">
    <name type="scientific">Burkholderia aenigmatica</name>
    <dbReference type="NCBI Taxonomy" id="2015348"/>
    <lineage>
        <taxon>Bacteria</taxon>
        <taxon>Pseudomonadati</taxon>
        <taxon>Pseudomonadota</taxon>
        <taxon>Betaproteobacteria</taxon>
        <taxon>Burkholderiales</taxon>
        <taxon>Burkholderiaceae</taxon>
        <taxon>Burkholderia</taxon>
        <taxon>Burkholderia cepacia complex</taxon>
    </lineage>
</organism>
<dbReference type="EMBL" id="CABVQG010000011">
    <property type="protein sequence ID" value="VWC73785.1"/>
    <property type="molecule type" value="Genomic_DNA"/>
</dbReference>
<proteinExistence type="predicted"/>